<organism evidence="2 3">
    <name type="scientific">Dreissena polymorpha</name>
    <name type="common">Zebra mussel</name>
    <name type="synonym">Mytilus polymorpha</name>
    <dbReference type="NCBI Taxonomy" id="45954"/>
    <lineage>
        <taxon>Eukaryota</taxon>
        <taxon>Metazoa</taxon>
        <taxon>Spiralia</taxon>
        <taxon>Lophotrochozoa</taxon>
        <taxon>Mollusca</taxon>
        <taxon>Bivalvia</taxon>
        <taxon>Autobranchia</taxon>
        <taxon>Heteroconchia</taxon>
        <taxon>Euheterodonta</taxon>
        <taxon>Imparidentia</taxon>
        <taxon>Neoheterodontei</taxon>
        <taxon>Myida</taxon>
        <taxon>Dreissenoidea</taxon>
        <taxon>Dreissenidae</taxon>
        <taxon>Dreissena</taxon>
    </lineage>
</organism>
<accession>A0A9D4H988</accession>
<dbReference type="InterPro" id="IPR005481">
    <property type="entry name" value="BC-like_N"/>
</dbReference>
<reference evidence="2" key="1">
    <citation type="journal article" date="2019" name="bioRxiv">
        <title>The Genome of the Zebra Mussel, Dreissena polymorpha: A Resource for Invasive Species Research.</title>
        <authorList>
            <person name="McCartney M.A."/>
            <person name="Auch B."/>
            <person name="Kono T."/>
            <person name="Mallez S."/>
            <person name="Zhang Y."/>
            <person name="Obille A."/>
            <person name="Becker A."/>
            <person name="Abrahante J.E."/>
            <person name="Garbe J."/>
            <person name="Badalamenti J.P."/>
            <person name="Herman A."/>
            <person name="Mangelson H."/>
            <person name="Liachko I."/>
            <person name="Sullivan S."/>
            <person name="Sone E.D."/>
            <person name="Koren S."/>
            <person name="Silverstein K.A.T."/>
            <person name="Beckman K.B."/>
            <person name="Gohl D.M."/>
        </authorList>
    </citation>
    <scope>NUCLEOTIDE SEQUENCE</scope>
    <source>
        <strain evidence="2">Duluth1</strain>
        <tissue evidence="2">Whole animal</tissue>
    </source>
</reference>
<dbReference type="InterPro" id="IPR016185">
    <property type="entry name" value="PreATP-grasp_dom_sf"/>
</dbReference>
<dbReference type="Proteomes" id="UP000828390">
    <property type="component" value="Unassembled WGS sequence"/>
</dbReference>
<comment type="caution">
    <text evidence="2">The sequence shown here is derived from an EMBL/GenBank/DDBJ whole genome shotgun (WGS) entry which is preliminary data.</text>
</comment>
<protein>
    <recommendedName>
        <fullName evidence="1">Biotin carboxylase-like N-terminal domain-containing protein</fullName>
    </recommendedName>
</protein>
<keyword evidence="3" id="KW-1185">Reference proteome</keyword>
<dbReference type="GO" id="GO:0006633">
    <property type="term" value="P:fatty acid biosynthetic process"/>
    <property type="evidence" value="ECO:0007669"/>
    <property type="project" value="TreeGrafter"/>
</dbReference>
<evidence type="ECO:0000313" key="2">
    <source>
        <dbReference type="EMBL" id="KAH3830903.1"/>
    </source>
</evidence>
<reference evidence="2" key="2">
    <citation type="submission" date="2020-11" db="EMBL/GenBank/DDBJ databases">
        <authorList>
            <person name="McCartney M.A."/>
            <person name="Auch B."/>
            <person name="Kono T."/>
            <person name="Mallez S."/>
            <person name="Becker A."/>
            <person name="Gohl D.M."/>
            <person name="Silverstein K.A.T."/>
            <person name="Koren S."/>
            <person name="Bechman K.B."/>
            <person name="Herman A."/>
            <person name="Abrahante J.E."/>
            <person name="Garbe J."/>
        </authorList>
    </citation>
    <scope>NUCLEOTIDE SEQUENCE</scope>
    <source>
        <strain evidence="2">Duluth1</strain>
        <tissue evidence="2">Whole animal</tissue>
    </source>
</reference>
<dbReference type="Pfam" id="PF00289">
    <property type="entry name" value="Biotin_carb_N"/>
    <property type="match status" value="1"/>
</dbReference>
<dbReference type="Gene3D" id="3.40.50.20">
    <property type="match status" value="1"/>
</dbReference>
<dbReference type="GO" id="GO:0003989">
    <property type="term" value="F:acetyl-CoA carboxylase activity"/>
    <property type="evidence" value="ECO:0007669"/>
    <property type="project" value="InterPro"/>
</dbReference>
<dbReference type="AlphaFoldDB" id="A0A9D4H988"/>
<dbReference type="PANTHER" id="PTHR45728:SF3">
    <property type="entry name" value="ACETYL-COA CARBOXYLASE"/>
    <property type="match status" value="1"/>
</dbReference>
<dbReference type="GO" id="GO:0005739">
    <property type="term" value="C:mitochondrion"/>
    <property type="evidence" value="ECO:0007669"/>
    <property type="project" value="TreeGrafter"/>
</dbReference>
<feature type="domain" description="Biotin carboxylase-like N-terminal" evidence="1">
    <location>
        <begin position="167"/>
        <end position="222"/>
    </location>
</feature>
<gene>
    <name evidence="2" type="ORF">DPMN_104159</name>
</gene>
<dbReference type="SUPFAM" id="SSF52440">
    <property type="entry name" value="PreATP-grasp domain"/>
    <property type="match status" value="1"/>
</dbReference>
<dbReference type="EMBL" id="JAIWYP010000004">
    <property type="protein sequence ID" value="KAH3830903.1"/>
    <property type="molecule type" value="Genomic_DNA"/>
</dbReference>
<dbReference type="InterPro" id="IPR049076">
    <property type="entry name" value="ACCA"/>
</dbReference>
<dbReference type="PANTHER" id="PTHR45728">
    <property type="entry name" value="ACETYL-COA CARBOXYLASE, ISOFORM A"/>
    <property type="match status" value="1"/>
</dbReference>
<evidence type="ECO:0000313" key="3">
    <source>
        <dbReference type="Proteomes" id="UP000828390"/>
    </source>
</evidence>
<sequence>MAVLEEEKKSLKMKTVFFMYKRLFHDRGRVLWTIYVCAVCFGAYTCSKGNGSCKWGVRCCQSGDGLCNWQDGNSLMERNAKWYTNLQHVLIAKGMQFIQHIGSGQRPESDGQLQHTKPVVHKKDPFKKDKIIIQTVSVNISNNHNDRRAKFSEGMERLIIVDDPEKEDLSVSEGTNNNNYGNTELILDIAKHTQMQAVLADWCHSSENKKLPELLHKNDFTFTESTFEISMTKEILKKNLHSPFAIHFERSNRYRSNGSFGHVSPACGHTTHGSVKAQCDALCENVGA</sequence>
<proteinExistence type="predicted"/>
<name>A0A9D4H988_DREPO</name>
<evidence type="ECO:0000259" key="1">
    <source>
        <dbReference type="Pfam" id="PF00289"/>
    </source>
</evidence>